<dbReference type="PRINTS" id="PR00762">
    <property type="entry name" value="CLCHANNEL"/>
</dbReference>
<dbReference type="SMART" id="SM00116">
    <property type="entry name" value="CBS"/>
    <property type="match status" value="2"/>
</dbReference>
<keyword evidence="3 10" id="KW-0812">Transmembrane</keyword>
<evidence type="ECO:0000256" key="2">
    <source>
        <dbReference type="ARBA" id="ARBA00022448"/>
    </source>
</evidence>
<dbReference type="PROSITE" id="PS51371">
    <property type="entry name" value="CBS"/>
    <property type="match status" value="2"/>
</dbReference>
<feature type="transmembrane region" description="Helical" evidence="10">
    <location>
        <begin position="488"/>
        <end position="513"/>
    </location>
</feature>
<dbReference type="InterPro" id="IPR014743">
    <property type="entry name" value="Cl-channel_core"/>
</dbReference>
<dbReference type="InterPro" id="IPR050970">
    <property type="entry name" value="Cl_channel_volt-gated"/>
</dbReference>
<dbReference type="AlphaFoldDB" id="A0AAN8IM58"/>
<dbReference type="SUPFAM" id="SSF54631">
    <property type="entry name" value="CBS-domain pair"/>
    <property type="match status" value="1"/>
</dbReference>
<keyword evidence="14" id="KW-1185">Reference proteome</keyword>
<feature type="transmembrane region" description="Helical" evidence="10">
    <location>
        <begin position="315"/>
        <end position="335"/>
    </location>
</feature>
<feature type="transmembrane region" description="Helical" evidence="10">
    <location>
        <begin position="71"/>
        <end position="92"/>
    </location>
</feature>
<keyword evidence="9" id="KW-0129">CBS domain</keyword>
<dbReference type="Gene3D" id="3.10.580.10">
    <property type="entry name" value="CBS-domain"/>
    <property type="match status" value="2"/>
</dbReference>
<feature type="transmembrane region" description="Helical" evidence="10">
    <location>
        <begin position="451"/>
        <end position="468"/>
    </location>
</feature>
<feature type="transmembrane region" description="Helical" evidence="10">
    <location>
        <begin position="221"/>
        <end position="245"/>
    </location>
</feature>
<dbReference type="Pfam" id="PF00654">
    <property type="entry name" value="Voltage_CLC"/>
    <property type="match status" value="1"/>
</dbReference>
<dbReference type="Proteomes" id="UP001331761">
    <property type="component" value="Unassembled WGS sequence"/>
</dbReference>
<evidence type="ECO:0000256" key="9">
    <source>
        <dbReference type="PROSITE-ProRule" id="PRU00703"/>
    </source>
</evidence>
<name>A0AAN8IM58_TRICO</name>
<dbReference type="InterPro" id="IPR046342">
    <property type="entry name" value="CBS_dom_sf"/>
</dbReference>
<keyword evidence="4" id="KW-0677">Repeat</keyword>
<organism evidence="13 14">
    <name type="scientific">Trichostrongylus colubriformis</name>
    <name type="common">Black scour worm</name>
    <dbReference type="NCBI Taxonomy" id="6319"/>
    <lineage>
        <taxon>Eukaryota</taxon>
        <taxon>Metazoa</taxon>
        <taxon>Ecdysozoa</taxon>
        <taxon>Nematoda</taxon>
        <taxon>Chromadorea</taxon>
        <taxon>Rhabditida</taxon>
        <taxon>Rhabditina</taxon>
        <taxon>Rhabditomorpha</taxon>
        <taxon>Strongyloidea</taxon>
        <taxon>Trichostrongylidae</taxon>
        <taxon>Trichostrongylus</taxon>
    </lineage>
</organism>
<evidence type="ECO:0000313" key="14">
    <source>
        <dbReference type="Proteomes" id="UP001331761"/>
    </source>
</evidence>
<accession>A0AAN8IM58</accession>
<comment type="similarity">
    <text evidence="10">Belongs to the chloride channel (TC 2.A.49) family.</text>
</comment>
<dbReference type="InterPro" id="IPR001807">
    <property type="entry name" value="ClC"/>
</dbReference>
<evidence type="ECO:0000256" key="10">
    <source>
        <dbReference type="RuleBase" id="RU361221"/>
    </source>
</evidence>
<dbReference type="FunFam" id="1.10.3080.10:FF:000022">
    <property type="entry name" value="Chloride channel protein"/>
    <property type="match status" value="1"/>
</dbReference>
<feature type="region of interest" description="Disordered" evidence="11">
    <location>
        <begin position="895"/>
        <end position="937"/>
    </location>
</feature>
<dbReference type="EMBL" id="WIXE01014272">
    <property type="protein sequence ID" value="KAK5974417.1"/>
    <property type="molecule type" value="Genomic_DNA"/>
</dbReference>
<keyword evidence="2 10" id="KW-0813">Transport</keyword>
<gene>
    <name evidence="13" type="ORF">GCK32_008452</name>
</gene>
<dbReference type="PANTHER" id="PTHR45720:SF10">
    <property type="entry name" value="CHLORIDE CHANNEL PROTEIN 2"/>
    <property type="match status" value="1"/>
</dbReference>
<dbReference type="GO" id="GO:0005886">
    <property type="term" value="C:plasma membrane"/>
    <property type="evidence" value="ECO:0007669"/>
    <property type="project" value="TreeGrafter"/>
</dbReference>
<keyword evidence="8 10" id="KW-0868">Chloride</keyword>
<feature type="transmembrane region" description="Helical" evidence="10">
    <location>
        <begin position="113"/>
        <end position="138"/>
    </location>
</feature>
<feature type="transmembrane region" description="Helical" evidence="10">
    <location>
        <begin position="425"/>
        <end position="444"/>
    </location>
</feature>
<sequence>MTEHLGQYGSRNKDSEMGQLLSGMQWKKDKQAEDTIAVAPVSSKAKSGTYFECCCSPRRIYKVIRYALEEWVFLALLGLITAVLSLGMDIVISKLQEGHMELYRYFRNDPVWIISFFVWTFYVVILVCASALCAHYIAPQAIGSGIPEMKTVLRGVVLKEYLTIRTLISKMIGLTLSLGTGLPIGKEGPFVHIASVVANQLNRFLSTSNGIFQNESRACELLAAGCAVGVACTFSAPVGGVLFSIEVTSAYFAVRNYWRGFFAATCAATLFSVLKGLQKGTGKNVSAWSNFLEVSMQAHYQTNFEIADTYASSELIAFALMGLICGIFGALFILLHRTVVLFLRRNKYVKVFLQKYWLLYPALVSFFITAITYPLGTGRYLGGEQTFSHTLHDFFIACSWINDRPNPCGRPVNQSWTGPNGDISIFHSLIAFQVTFFILSIVAATLPIPSGIFMPVFVLGGAFGRMTGELLRLWNPNVSADFIRVIHPGAYAVVGAGAFCGAVTHTVSVAVIVFELTGQLVLLIPVMIAVLVANAVSSYLQPSIYDSIIKIKRLPYLPDIAQSSSMYHSLSAEQFMTTPVAYVSKDFTYGEVQELILEISHVRAFPMVENRQSMSLVGSVTRSQLFKLIQSKVGVKARQAEAAARYRNVIDGVSKRYHVSFQGKPGNDRVSDTRVPMGAKRFSISPSDTNENVEKSKQSTQLESLFLTVPTLSPGIPIPDSKDDILAMGSKRCRSETGLQSHLDPYHTIGEVIRSLTRKSKSKKDRDTEFDLHGQDREEWEKHILEQKIDLTGLQIDPSPFQLVESTSLFKVHSLFSLLGLKRAYVTKAGRLVGVISLSNLRSAIERMHTGVTPTPGESIFPDQKISTSQSENDIDYLHPQLEVLTRANTMADLSEMDETSSSELSRRPTFPPATSTRRLMSSSSDPCLKKRGGGEF</sequence>
<evidence type="ECO:0000259" key="12">
    <source>
        <dbReference type="PROSITE" id="PS51371"/>
    </source>
</evidence>
<feature type="compositionally biased region" description="Polar residues" evidence="11">
    <location>
        <begin position="913"/>
        <end position="926"/>
    </location>
</feature>
<keyword evidence="6 10" id="KW-0406">Ion transport</keyword>
<dbReference type="PANTHER" id="PTHR45720">
    <property type="entry name" value="CHLORIDE CHANNEL PROTEIN 2"/>
    <property type="match status" value="1"/>
</dbReference>
<evidence type="ECO:0000256" key="11">
    <source>
        <dbReference type="SAM" id="MobiDB-lite"/>
    </source>
</evidence>
<keyword evidence="7 10" id="KW-0472">Membrane</keyword>
<protein>
    <recommendedName>
        <fullName evidence="10">Chloride channel protein</fullName>
    </recommendedName>
</protein>
<feature type="domain" description="CBS" evidence="12">
    <location>
        <begin position="796"/>
        <end position="851"/>
    </location>
</feature>
<evidence type="ECO:0000256" key="5">
    <source>
        <dbReference type="ARBA" id="ARBA00022989"/>
    </source>
</evidence>
<comment type="caution">
    <text evidence="13">The sequence shown here is derived from an EMBL/GenBank/DDBJ whole genome shotgun (WGS) entry which is preliminary data.</text>
</comment>
<evidence type="ECO:0000313" key="13">
    <source>
        <dbReference type="EMBL" id="KAK5974417.1"/>
    </source>
</evidence>
<evidence type="ECO:0000256" key="6">
    <source>
        <dbReference type="ARBA" id="ARBA00023065"/>
    </source>
</evidence>
<dbReference type="GO" id="GO:0005247">
    <property type="term" value="F:voltage-gated chloride channel activity"/>
    <property type="evidence" value="ECO:0007669"/>
    <property type="project" value="TreeGrafter"/>
</dbReference>
<reference evidence="13 14" key="1">
    <citation type="submission" date="2019-10" db="EMBL/GenBank/DDBJ databases">
        <title>Assembly and Annotation for the nematode Trichostrongylus colubriformis.</title>
        <authorList>
            <person name="Martin J."/>
        </authorList>
    </citation>
    <scope>NUCLEOTIDE SEQUENCE [LARGE SCALE GENOMIC DNA]</scope>
    <source>
        <strain evidence="13">G859</strain>
        <tissue evidence="13">Whole worm</tissue>
    </source>
</reference>
<feature type="transmembrane region" description="Helical" evidence="10">
    <location>
        <begin position="520"/>
        <end position="540"/>
    </location>
</feature>
<dbReference type="SUPFAM" id="SSF81340">
    <property type="entry name" value="Clc chloride channel"/>
    <property type="match status" value="1"/>
</dbReference>
<feature type="transmembrane region" description="Helical" evidence="10">
    <location>
        <begin position="356"/>
        <end position="375"/>
    </location>
</feature>
<evidence type="ECO:0000256" key="1">
    <source>
        <dbReference type="ARBA" id="ARBA00004141"/>
    </source>
</evidence>
<feature type="domain" description="CBS" evidence="12">
    <location>
        <begin position="576"/>
        <end position="635"/>
    </location>
</feature>
<dbReference type="FunFam" id="3.10.580.10:FF:000048">
    <property type="entry name" value="Chloride channel 2c"/>
    <property type="match status" value="1"/>
</dbReference>
<comment type="subcellular location">
    <subcellularLocation>
        <location evidence="1 10">Membrane</location>
        <topology evidence="1 10">Multi-pass membrane protein</topology>
    </subcellularLocation>
</comment>
<keyword evidence="5 10" id="KW-1133">Transmembrane helix</keyword>
<dbReference type="Gene3D" id="1.10.3080.10">
    <property type="entry name" value="Clc chloride channel"/>
    <property type="match status" value="1"/>
</dbReference>
<evidence type="ECO:0000256" key="4">
    <source>
        <dbReference type="ARBA" id="ARBA00022737"/>
    </source>
</evidence>
<dbReference type="InterPro" id="IPR000644">
    <property type="entry name" value="CBS_dom"/>
</dbReference>
<evidence type="ECO:0000256" key="8">
    <source>
        <dbReference type="ARBA" id="ARBA00023214"/>
    </source>
</evidence>
<evidence type="ECO:0000256" key="3">
    <source>
        <dbReference type="ARBA" id="ARBA00022692"/>
    </source>
</evidence>
<evidence type="ECO:0000256" key="7">
    <source>
        <dbReference type="ARBA" id="ARBA00023136"/>
    </source>
</evidence>
<comment type="caution">
    <text evidence="10">Lacks conserved residue(s) required for the propagation of feature annotation.</text>
</comment>
<dbReference type="CDD" id="cd03683">
    <property type="entry name" value="ClC_1_like"/>
    <property type="match status" value="1"/>
</dbReference>
<proteinExistence type="inferred from homology"/>
<dbReference type="Pfam" id="PF00571">
    <property type="entry name" value="CBS"/>
    <property type="match status" value="1"/>
</dbReference>